<name>A0A7Y8Y0E5_9FLAO</name>
<dbReference type="RefSeq" id="WP_176004912.1">
    <property type="nucleotide sequence ID" value="NZ_JABWMI010000006.1"/>
</dbReference>
<organism evidence="1 2">
    <name type="scientific">Flavobacterium agri</name>
    <dbReference type="NCBI Taxonomy" id="2743471"/>
    <lineage>
        <taxon>Bacteria</taxon>
        <taxon>Pseudomonadati</taxon>
        <taxon>Bacteroidota</taxon>
        <taxon>Flavobacteriia</taxon>
        <taxon>Flavobacteriales</taxon>
        <taxon>Flavobacteriaceae</taxon>
        <taxon>Flavobacterium</taxon>
    </lineage>
</organism>
<gene>
    <name evidence="1" type="ORF">HZF10_04085</name>
</gene>
<dbReference type="Proteomes" id="UP000535020">
    <property type="component" value="Unassembled WGS sequence"/>
</dbReference>
<evidence type="ECO:0000313" key="1">
    <source>
        <dbReference type="EMBL" id="NYA70087.1"/>
    </source>
</evidence>
<protein>
    <submittedName>
        <fullName evidence="1">Uncharacterized protein</fullName>
    </submittedName>
</protein>
<comment type="caution">
    <text evidence="1">The sequence shown here is derived from an EMBL/GenBank/DDBJ whole genome shotgun (WGS) entry which is preliminary data.</text>
</comment>
<evidence type="ECO:0000313" key="2">
    <source>
        <dbReference type="Proteomes" id="UP000535020"/>
    </source>
</evidence>
<reference evidence="1 2" key="1">
    <citation type="submission" date="2020-07" db="EMBL/GenBank/DDBJ databases">
        <authorList>
            <person name="Sun Q."/>
        </authorList>
    </citation>
    <scope>NUCLEOTIDE SEQUENCE [LARGE SCALE GENOMIC DNA]</scope>
    <source>
        <strain evidence="1 2">MAH-1</strain>
    </source>
</reference>
<dbReference type="EMBL" id="JACBJI010000002">
    <property type="protein sequence ID" value="NYA70087.1"/>
    <property type="molecule type" value="Genomic_DNA"/>
</dbReference>
<accession>A0A7Y8Y0E5</accession>
<proteinExistence type="predicted"/>
<sequence length="144" mass="16207">MKLFSMILLTLLLGKGCDSQQEKDLATAVVEYSANTRGFYYKITIQDKQVLVSRDRNGLQKPEAKVIPEAEWKALVAEFSKVDLDKLSTLKAPTEKRFYDGAAIANLKVTYKEKEYATTDFDDGFPPAEIATMVNKITAYKPSR</sequence>
<keyword evidence="2" id="KW-1185">Reference proteome</keyword>
<dbReference type="AlphaFoldDB" id="A0A7Y8Y0E5"/>